<dbReference type="InterPro" id="IPR011055">
    <property type="entry name" value="Dup_hybrid_motif"/>
</dbReference>
<dbReference type="Proteomes" id="UP000460290">
    <property type="component" value="Unassembled WGS sequence"/>
</dbReference>
<keyword evidence="4" id="KW-1185">Reference proteome</keyword>
<dbReference type="OrthoDB" id="9795421at2"/>
<dbReference type="EMBL" id="WTYZ01000001">
    <property type="protein sequence ID" value="MXO82840.1"/>
    <property type="molecule type" value="Genomic_DNA"/>
</dbReference>
<dbReference type="InterPro" id="IPR050570">
    <property type="entry name" value="Cell_wall_metabolism_enzyme"/>
</dbReference>
<organism evidence="3 4">
    <name type="scientific">Pontixanthobacter aestiaquae</name>
    <dbReference type="NCBI Taxonomy" id="1509367"/>
    <lineage>
        <taxon>Bacteria</taxon>
        <taxon>Pseudomonadati</taxon>
        <taxon>Pseudomonadota</taxon>
        <taxon>Alphaproteobacteria</taxon>
        <taxon>Sphingomonadales</taxon>
        <taxon>Erythrobacteraceae</taxon>
        <taxon>Pontixanthobacter</taxon>
    </lineage>
</organism>
<evidence type="ECO:0000256" key="1">
    <source>
        <dbReference type="ARBA" id="ARBA00022729"/>
    </source>
</evidence>
<keyword evidence="1" id="KW-0732">Signal</keyword>
<dbReference type="Gene3D" id="2.70.70.10">
    <property type="entry name" value="Glucose Permease (Domain IIA)"/>
    <property type="match status" value="1"/>
</dbReference>
<dbReference type="Pfam" id="PF01551">
    <property type="entry name" value="Peptidase_M23"/>
    <property type="match status" value="1"/>
</dbReference>
<reference evidence="3 4" key="1">
    <citation type="submission" date="2019-12" db="EMBL/GenBank/DDBJ databases">
        <title>Genomic-based taxomic classification of the family Erythrobacteraceae.</title>
        <authorList>
            <person name="Xu L."/>
        </authorList>
    </citation>
    <scope>NUCLEOTIDE SEQUENCE [LARGE SCALE GENOMIC DNA]</scope>
    <source>
        <strain evidence="3 4">KCTC 42006</strain>
    </source>
</reference>
<proteinExistence type="predicted"/>
<name>A0A844Z7Q2_9SPHN</name>
<dbReference type="SMART" id="SM00257">
    <property type="entry name" value="LysM"/>
    <property type="match status" value="2"/>
</dbReference>
<dbReference type="PANTHER" id="PTHR21666:SF289">
    <property type="entry name" value="L-ALA--D-GLU ENDOPEPTIDASE"/>
    <property type="match status" value="1"/>
</dbReference>
<sequence length="256" mass="27726">MKELALLLLAPLLIAAGDPTTETEHVVTEGETLGGIANRAQVPASVIAAANGLQEPYNVRVGQKLQIPRQKVHVVKDGDTGFGIAQRYGIPFANIAIANGLEEPYTISTGQRLIIPAVIQSVPAQRQAPTEPYFRWPHDGEVMLGFSLREDGKGHDGLDMKANPLDMVRASSSGTVVFADEEPKRFGRLVVIDHGNGWRTRYGHLAKLTVKLGDVVKTGERIGLAGDAGVATETELHFEIMKDNKRIDPASKLPQR</sequence>
<evidence type="ECO:0000259" key="2">
    <source>
        <dbReference type="PROSITE" id="PS51782"/>
    </source>
</evidence>
<evidence type="ECO:0000313" key="3">
    <source>
        <dbReference type="EMBL" id="MXO82840.1"/>
    </source>
</evidence>
<dbReference type="PROSITE" id="PS51782">
    <property type="entry name" value="LYSM"/>
    <property type="match status" value="2"/>
</dbReference>
<dbReference type="InterPro" id="IPR016047">
    <property type="entry name" value="M23ase_b-sheet_dom"/>
</dbReference>
<comment type="caution">
    <text evidence="3">The sequence shown here is derived from an EMBL/GenBank/DDBJ whole genome shotgun (WGS) entry which is preliminary data.</text>
</comment>
<dbReference type="GO" id="GO:0004222">
    <property type="term" value="F:metalloendopeptidase activity"/>
    <property type="evidence" value="ECO:0007669"/>
    <property type="project" value="TreeGrafter"/>
</dbReference>
<dbReference type="InterPro" id="IPR036779">
    <property type="entry name" value="LysM_dom_sf"/>
</dbReference>
<evidence type="ECO:0000313" key="4">
    <source>
        <dbReference type="Proteomes" id="UP000460290"/>
    </source>
</evidence>
<dbReference type="Gene3D" id="3.10.350.10">
    <property type="entry name" value="LysM domain"/>
    <property type="match status" value="2"/>
</dbReference>
<gene>
    <name evidence="3" type="ORF">GRI35_05610</name>
</gene>
<protein>
    <submittedName>
        <fullName evidence="3">Peptidoglycan DD-metalloendopeptidase family protein</fullName>
    </submittedName>
</protein>
<dbReference type="CDD" id="cd12797">
    <property type="entry name" value="M23_peptidase"/>
    <property type="match status" value="1"/>
</dbReference>
<dbReference type="PANTHER" id="PTHR21666">
    <property type="entry name" value="PEPTIDASE-RELATED"/>
    <property type="match status" value="1"/>
</dbReference>
<dbReference type="RefSeq" id="WP_160613247.1">
    <property type="nucleotide sequence ID" value="NZ_JAUFQM010000001.1"/>
</dbReference>
<dbReference type="Pfam" id="PF01476">
    <property type="entry name" value="LysM"/>
    <property type="match status" value="2"/>
</dbReference>
<dbReference type="SUPFAM" id="SSF51261">
    <property type="entry name" value="Duplicated hybrid motif"/>
    <property type="match status" value="1"/>
</dbReference>
<feature type="domain" description="LysM" evidence="2">
    <location>
        <begin position="71"/>
        <end position="115"/>
    </location>
</feature>
<feature type="domain" description="LysM" evidence="2">
    <location>
        <begin position="23"/>
        <end position="67"/>
    </location>
</feature>
<dbReference type="InterPro" id="IPR018392">
    <property type="entry name" value="LysM"/>
</dbReference>
<dbReference type="CDD" id="cd00118">
    <property type="entry name" value="LysM"/>
    <property type="match status" value="2"/>
</dbReference>
<dbReference type="AlphaFoldDB" id="A0A844Z7Q2"/>
<accession>A0A844Z7Q2</accession>
<dbReference type="SUPFAM" id="SSF54106">
    <property type="entry name" value="LysM domain"/>
    <property type="match status" value="1"/>
</dbReference>